<keyword evidence="9" id="KW-0368">Histidine biosynthesis</keyword>
<evidence type="ECO:0000256" key="2">
    <source>
        <dbReference type="ARBA" id="ARBA00005011"/>
    </source>
</evidence>
<dbReference type="InterPro" id="IPR015424">
    <property type="entry name" value="PyrdxlP-dep_Trfase"/>
</dbReference>
<dbReference type="InterPro" id="IPR005861">
    <property type="entry name" value="HisP_aminotrans"/>
</dbReference>
<keyword evidence="16" id="KW-1185">Reference proteome</keyword>
<dbReference type="STRING" id="133381.A0A2T9ZCB8"/>
<proteinExistence type="inferred from homology"/>
<evidence type="ECO:0000313" key="16">
    <source>
        <dbReference type="Proteomes" id="UP000245609"/>
    </source>
</evidence>
<dbReference type="CDD" id="cd00609">
    <property type="entry name" value="AAT_like"/>
    <property type="match status" value="1"/>
</dbReference>
<protein>
    <recommendedName>
        <fullName evidence="4">histidinol-phosphate transaminase</fullName>
        <ecNumber evidence="4">2.6.1.9</ecNumber>
    </recommendedName>
    <alternativeName>
        <fullName evidence="10">Imidazole acetol-phosphate transaminase</fullName>
    </alternativeName>
</protein>
<keyword evidence="8 12" id="KW-0663">Pyridoxal phosphate</keyword>
<evidence type="ECO:0000256" key="5">
    <source>
        <dbReference type="ARBA" id="ARBA00022576"/>
    </source>
</evidence>
<dbReference type="InterPro" id="IPR004839">
    <property type="entry name" value="Aminotransferase_I/II_large"/>
</dbReference>
<dbReference type="SUPFAM" id="SSF53383">
    <property type="entry name" value="PLP-dependent transferases"/>
    <property type="match status" value="1"/>
</dbReference>
<dbReference type="Gene3D" id="3.40.640.10">
    <property type="entry name" value="Type I PLP-dependent aspartate aminotransferase-like (Major domain)"/>
    <property type="match status" value="1"/>
</dbReference>
<dbReference type="EMBL" id="MBFS01000552">
    <property type="protein sequence ID" value="PVV02231.1"/>
    <property type="molecule type" value="Genomic_DNA"/>
</dbReference>
<dbReference type="OrthoDB" id="2015537at2759"/>
<evidence type="ECO:0000313" key="15">
    <source>
        <dbReference type="EMBL" id="PVV02231.1"/>
    </source>
</evidence>
<dbReference type="InterPro" id="IPR001917">
    <property type="entry name" value="Aminotrans_II_pyridoxalP_BS"/>
</dbReference>
<dbReference type="NCBIfam" id="TIGR01141">
    <property type="entry name" value="hisC"/>
    <property type="match status" value="1"/>
</dbReference>
<evidence type="ECO:0000256" key="10">
    <source>
        <dbReference type="ARBA" id="ARBA00030262"/>
    </source>
</evidence>
<reference evidence="15 16" key="1">
    <citation type="journal article" date="2018" name="MBio">
        <title>Comparative Genomics Reveals the Core Gene Toolbox for the Fungus-Insect Symbiosis.</title>
        <authorList>
            <person name="Wang Y."/>
            <person name="Stata M."/>
            <person name="Wang W."/>
            <person name="Stajich J.E."/>
            <person name="White M.M."/>
            <person name="Moncalvo J.M."/>
        </authorList>
    </citation>
    <scope>NUCLEOTIDE SEQUENCE [LARGE SCALE GENOMIC DNA]</scope>
    <source>
        <strain evidence="15 16">SC-DP-2</strain>
    </source>
</reference>
<evidence type="ECO:0000256" key="6">
    <source>
        <dbReference type="ARBA" id="ARBA00022605"/>
    </source>
</evidence>
<dbReference type="Proteomes" id="UP000245609">
    <property type="component" value="Unassembled WGS sequence"/>
</dbReference>
<dbReference type="AlphaFoldDB" id="A0A2T9ZCB8"/>
<feature type="domain" description="Aminotransferase class I/classII large" evidence="14">
    <location>
        <begin position="63"/>
        <end position="385"/>
    </location>
</feature>
<sequence>MPKNIDINSIARPNVVKLMPYRSTREDYSGEVFLDSNESSFGPANLVSNSSPPIPASQELNPLQTNRYPDPYCSKVKERLIAKLDCGLSTDNIFVSSGGDEAIDNLTRVFCRPGVDKCLICPPTFEMYEMACMINEIEVLKIDLETSNRPFQLQIDKVIQTLENDPLIKIVWLTTPGNPTGVSLNQKDLLAVLESDYKGIVGIDEAYIDFVGDGHQSMAKYVSKYNNLLLIQTMSKSFGLAGARVGFAISSPEVIKLMNSIKPPFNVSVLAQNAAFEALSPDSIKSMRRIVSEINQTRDEILVPALEKMPNVKAVLGSGDTNFILVQFCLSDGTVSNDFTKKVYEILATESKILLRNRAHMPGCNGSLRIGVGTRDEMYRFLEALEKAFEKLNKE</sequence>
<dbReference type="GO" id="GO:0030170">
    <property type="term" value="F:pyridoxal phosphate binding"/>
    <property type="evidence" value="ECO:0007669"/>
    <property type="project" value="InterPro"/>
</dbReference>
<comment type="similarity">
    <text evidence="3 12">Belongs to the class-II pyridoxal-phosphate-dependent aminotransferase family.</text>
</comment>
<evidence type="ECO:0000256" key="3">
    <source>
        <dbReference type="ARBA" id="ARBA00008392"/>
    </source>
</evidence>
<dbReference type="Gene3D" id="3.90.1150.10">
    <property type="entry name" value="Aspartate Aminotransferase, domain 1"/>
    <property type="match status" value="1"/>
</dbReference>
<evidence type="ECO:0000256" key="4">
    <source>
        <dbReference type="ARBA" id="ARBA00012748"/>
    </source>
</evidence>
<name>A0A2T9ZCB8_9FUNG</name>
<dbReference type="GO" id="GO:0000105">
    <property type="term" value="P:L-histidine biosynthetic process"/>
    <property type="evidence" value="ECO:0007669"/>
    <property type="project" value="UniProtKB-KW"/>
</dbReference>
<evidence type="ECO:0000256" key="8">
    <source>
        <dbReference type="ARBA" id="ARBA00022898"/>
    </source>
</evidence>
<keyword evidence="6" id="KW-0028">Amino-acid biosynthesis</keyword>
<dbReference type="Pfam" id="PF00155">
    <property type="entry name" value="Aminotran_1_2"/>
    <property type="match status" value="1"/>
</dbReference>
<comment type="cofactor">
    <cofactor evidence="1 12">
        <name>pyridoxal 5'-phosphate</name>
        <dbReference type="ChEBI" id="CHEBI:597326"/>
    </cofactor>
</comment>
<gene>
    <name evidence="15" type="ORF">BB560_003322</name>
</gene>
<keyword evidence="7" id="KW-0808">Transferase</keyword>
<dbReference type="PROSITE" id="PS00599">
    <property type="entry name" value="AA_TRANSFER_CLASS_2"/>
    <property type="match status" value="1"/>
</dbReference>
<evidence type="ECO:0000256" key="1">
    <source>
        <dbReference type="ARBA" id="ARBA00001933"/>
    </source>
</evidence>
<comment type="catalytic activity">
    <reaction evidence="11">
        <text>L-histidinol phosphate + 2-oxoglutarate = 3-(imidazol-4-yl)-2-oxopropyl phosphate + L-glutamate</text>
        <dbReference type="Rhea" id="RHEA:23744"/>
        <dbReference type="ChEBI" id="CHEBI:16810"/>
        <dbReference type="ChEBI" id="CHEBI:29985"/>
        <dbReference type="ChEBI" id="CHEBI:57766"/>
        <dbReference type="ChEBI" id="CHEBI:57980"/>
        <dbReference type="EC" id="2.6.1.9"/>
    </reaction>
</comment>
<evidence type="ECO:0000256" key="11">
    <source>
        <dbReference type="ARBA" id="ARBA00047481"/>
    </source>
</evidence>
<dbReference type="PANTHER" id="PTHR42885:SF2">
    <property type="entry name" value="HISTIDINOL-PHOSPHATE AMINOTRANSFERASE"/>
    <property type="match status" value="1"/>
</dbReference>
<evidence type="ECO:0000256" key="9">
    <source>
        <dbReference type="ARBA" id="ARBA00023102"/>
    </source>
</evidence>
<evidence type="ECO:0000256" key="7">
    <source>
        <dbReference type="ARBA" id="ARBA00022679"/>
    </source>
</evidence>
<feature type="region of interest" description="Disordered" evidence="13">
    <location>
        <begin position="44"/>
        <end position="65"/>
    </location>
</feature>
<evidence type="ECO:0000259" key="14">
    <source>
        <dbReference type="Pfam" id="PF00155"/>
    </source>
</evidence>
<accession>A0A2T9ZCB8</accession>
<comment type="caution">
    <text evidence="15">The sequence shown here is derived from an EMBL/GenBank/DDBJ whole genome shotgun (WGS) entry which is preliminary data.</text>
</comment>
<organism evidence="15 16">
    <name type="scientific">Smittium megazygosporum</name>
    <dbReference type="NCBI Taxonomy" id="133381"/>
    <lineage>
        <taxon>Eukaryota</taxon>
        <taxon>Fungi</taxon>
        <taxon>Fungi incertae sedis</taxon>
        <taxon>Zoopagomycota</taxon>
        <taxon>Kickxellomycotina</taxon>
        <taxon>Harpellomycetes</taxon>
        <taxon>Harpellales</taxon>
        <taxon>Legeriomycetaceae</taxon>
        <taxon>Smittium</taxon>
    </lineage>
</organism>
<comment type="pathway">
    <text evidence="2">Amino-acid biosynthesis; L-histidine biosynthesis; L-histidine from 5-phospho-alpha-D-ribose 1-diphosphate: step 7/9.</text>
</comment>
<dbReference type="GO" id="GO:0004400">
    <property type="term" value="F:histidinol-phosphate transaminase activity"/>
    <property type="evidence" value="ECO:0007669"/>
    <property type="project" value="UniProtKB-EC"/>
</dbReference>
<dbReference type="InterPro" id="IPR015421">
    <property type="entry name" value="PyrdxlP-dep_Trfase_major"/>
</dbReference>
<dbReference type="PANTHER" id="PTHR42885">
    <property type="entry name" value="HISTIDINOL-PHOSPHATE AMINOTRANSFERASE-RELATED"/>
    <property type="match status" value="1"/>
</dbReference>
<dbReference type="EC" id="2.6.1.9" evidence="4"/>
<dbReference type="InterPro" id="IPR015422">
    <property type="entry name" value="PyrdxlP-dep_Trfase_small"/>
</dbReference>
<evidence type="ECO:0000256" key="13">
    <source>
        <dbReference type="SAM" id="MobiDB-lite"/>
    </source>
</evidence>
<keyword evidence="5" id="KW-0032">Aminotransferase</keyword>
<evidence type="ECO:0000256" key="12">
    <source>
        <dbReference type="RuleBase" id="RU003693"/>
    </source>
</evidence>